<accession>A0A938XWE6</accession>
<dbReference type="Gene3D" id="3.30.70.100">
    <property type="match status" value="1"/>
</dbReference>
<reference evidence="2" key="1">
    <citation type="submission" date="2021-01" db="EMBL/GenBank/DDBJ databases">
        <title>Genomic Encyclopedia of Type Strains, Phase IV (KMG-IV): sequencing the most valuable type-strain genomes for metagenomic binning, comparative biology and taxonomic classification.</title>
        <authorList>
            <person name="Goeker M."/>
        </authorList>
    </citation>
    <scope>NUCLEOTIDE SEQUENCE</scope>
    <source>
        <strain evidence="2">DSM 25523</strain>
    </source>
</reference>
<protein>
    <submittedName>
        <fullName evidence="2">Copper chaperone CopZ</fullName>
    </submittedName>
</protein>
<dbReference type="RefSeq" id="WP_204516630.1">
    <property type="nucleotide sequence ID" value="NZ_BAABIN010000009.1"/>
</dbReference>
<keyword evidence="3" id="KW-1185">Reference proteome</keyword>
<proteinExistence type="predicted"/>
<feature type="domain" description="HMA" evidence="1">
    <location>
        <begin position="2"/>
        <end position="68"/>
    </location>
</feature>
<dbReference type="Pfam" id="PF00403">
    <property type="entry name" value="HMA"/>
    <property type="match status" value="1"/>
</dbReference>
<dbReference type="EMBL" id="JAFBEB010000001">
    <property type="protein sequence ID" value="MBM7588913.1"/>
    <property type="molecule type" value="Genomic_DNA"/>
</dbReference>
<name>A0A938XWE6_9BACL</name>
<dbReference type="AlphaFoldDB" id="A0A938XWE6"/>
<organism evidence="2 3">
    <name type="scientific">Brevibacillus fulvus</name>
    <dbReference type="NCBI Taxonomy" id="1125967"/>
    <lineage>
        <taxon>Bacteria</taxon>
        <taxon>Bacillati</taxon>
        <taxon>Bacillota</taxon>
        <taxon>Bacilli</taxon>
        <taxon>Bacillales</taxon>
        <taxon>Paenibacillaceae</taxon>
        <taxon>Brevibacillus</taxon>
    </lineage>
</organism>
<evidence type="ECO:0000313" key="3">
    <source>
        <dbReference type="Proteomes" id="UP000717624"/>
    </source>
</evidence>
<dbReference type="PROSITE" id="PS50846">
    <property type="entry name" value="HMA_2"/>
    <property type="match status" value="1"/>
</dbReference>
<dbReference type="CDD" id="cd00371">
    <property type="entry name" value="HMA"/>
    <property type="match status" value="1"/>
</dbReference>
<gene>
    <name evidence="2" type="ORF">JOD01_000499</name>
</gene>
<evidence type="ECO:0000313" key="2">
    <source>
        <dbReference type="EMBL" id="MBM7588913.1"/>
    </source>
</evidence>
<evidence type="ECO:0000259" key="1">
    <source>
        <dbReference type="PROSITE" id="PS50846"/>
    </source>
</evidence>
<comment type="caution">
    <text evidence="2">The sequence shown here is derived from an EMBL/GenBank/DDBJ whole genome shotgun (WGS) entry which is preliminary data.</text>
</comment>
<sequence>MKTETFRLQNMSTPQDAQRVTSALRDVWGVRNVEIAQQTGVVQLTYDEQAASLQDFRQALADAGFQLEGQS</sequence>
<dbReference type="Proteomes" id="UP000717624">
    <property type="component" value="Unassembled WGS sequence"/>
</dbReference>
<dbReference type="GO" id="GO:0046872">
    <property type="term" value="F:metal ion binding"/>
    <property type="evidence" value="ECO:0007669"/>
    <property type="project" value="InterPro"/>
</dbReference>
<dbReference type="InterPro" id="IPR036163">
    <property type="entry name" value="HMA_dom_sf"/>
</dbReference>
<dbReference type="SUPFAM" id="SSF55008">
    <property type="entry name" value="HMA, heavy metal-associated domain"/>
    <property type="match status" value="1"/>
</dbReference>
<dbReference type="InterPro" id="IPR006121">
    <property type="entry name" value="HMA_dom"/>
</dbReference>